<keyword evidence="7" id="KW-0732">Signal</keyword>
<dbReference type="GO" id="GO:0016787">
    <property type="term" value="F:hydrolase activity"/>
    <property type="evidence" value="ECO:0007669"/>
    <property type="project" value="UniProtKB-KW"/>
</dbReference>
<sequence>MKKFLKNITLYFLLILMLFTVGCQNTENVENNESKTNATSSATKDSKERLLLEDESYYSKDDVVEYVHQYGKLPKNYITKKEAKEINWSVEDSRGFVIGGDRFGNREEKLPKVKGKKYYEADISEGYSHNRGAMRIIYSDDGFIYYTDDHYETFERLY</sequence>
<dbReference type="InterPro" id="IPR016191">
    <property type="entry name" value="Ribonuclease/ribotoxin"/>
</dbReference>
<feature type="chain" id="PRO_5039776383" description="Ribonuclease" evidence="7">
    <location>
        <begin position="26"/>
        <end position="158"/>
    </location>
</feature>
<evidence type="ECO:0000256" key="6">
    <source>
        <dbReference type="ARBA" id="ARBA00022801"/>
    </source>
</evidence>
<evidence type="ECO:0000256" key="8">
    <source>
        <dbReference type="PIRSR" id="PIRSR001013-1"/>
    </source>
</evidence>
<keyword evidence="5 7" id="KW-0540">Nuclease</keyword>
<name>A0A379DCG1_9FIRM</name>
<feature type="signal peptide" evidence="7">
    <location>
        <begin position="1"/>
        <end position="25"/>
    </location>
</feature>
<keyword evidence="6 7" id="KW-0378">Hydrolase</keyword>
<evidence type="ECO:0000313" key="10">
    <source>
        <dbReference type="Proteomes" id="UP000254777"/>
    </source>
</evidence>
<dbReference type="PIRSF" id="PIRSF001013">
    <property type="entry name" value="Barnase"/>
    <property type="match status" value="1"/>
</dbReference>
<evidence type="ECO:0000313" key="9">
    <source>
        <dbReference type="EMBL" id="SUB75470.1"/>
    </source>
</evidence>
<dbReference type="EC" id="3.1.27.-" evidence="7"/>
<accession>A0A379DCG1</accession>
<dbReference type="Proteomes" id="UP000254777">
    <property type="component" value="Unassembled WGS sequence"/>
</dbReference>
<dbReference type="PROSITE" id="PS51257">
    <property type="entry name" value="PROKAR_LIPOPROTEIN"/>
    <property type="match status" value="1"/>
</dbReference>
<dbReference type="GO" id="GO:0003723">
    <property type="term" value="F:RNA binding"/>
    <property type="evidence" value="ECO:0007669"/>
    <property type="project" value="UniProtKB-UniRule"/>
</dbReference>
<dbReference type="RefSeq" id="WP_004819846.1">
    <property type="nucleotide sequence ID" value="NZ_UGTH01000001.1"/>
</dbReference>
<dbReference type="AlphaFoldDB" id="A0A379DCG1"/>
<evidence type="ECO:0000256" key="2">
    <source>
        <dbReference type="ARBA" id="ARBA00009006"/>
    </source>
</evidence>
<dbReference type="Gene3D" id="3.10.450.30">
    <property type="entry name" value="Microbial ribonucleases"/>
    <property type="match status" value="1"/>
</dbReference>
<dbReference type="InterPro" id="IPR000026">
    <property type="entry name" value="N1-like"/>
</dbReference>
<comment type="similarity">
    <text evidence="2 7">Belongs to the ribonuclease N1/T1 family.</text>
</comment>
<feature type="active site" description="Proton donor" evidence="8">
    <location>
        <position position="150"/>
    </location>
</feature>
<comment type="subcellular location">
    <subcellularLocation>
        <location evidence="1 7">Secreted</location>
    </subcellularLocation>
</comment>
<dbReference type="InterPro" id="IPR001887">
    <property type="entry name" value="Barnase"/>
</dbReference>
<gene>
    <name evidence="9" type="ORF">NCTC11088_01267</name>
</gene>
<feature type="active site" description="Proton acceptor" evidence="8">
    <location>
        <position position="120"/>
    </location>
</feature>
<dbReference type="SUPFAM" id="SSF53933">
    <property type="entry name" value="Microbial ribonucleases"/>
    <property type="match status" value="1"/>
</dbReference>
<dbReference type="GO" id="GO:0005576">
    <property type="term" value="C:extracellular region"/>
    <property type="evidence" value="ECO:0007669"/>
    <property type="project" value="UniProtKB-SubCell"/>
</dbReference>
<evidence type="ECO:0000256" key="1">
    <source>
        <dbReference type="ARBA" id="ARBA00004613"/>
    </source>
</evidence>
<dbReference type="PRINTS" id="PR00117">
    <property type="entry name" value="BARNASE"/>
</dbReference>
<protein>
    <recommendedName>
        <fullName evidence="3 7">Ribonuclease</fullName>
        <ecNumber evidence="7">3.1.27.-</ecNumber>
    </recommendedName>
</protein>
<dbReference type="EMBL" id="UGTH01000001">
    <property type="protein sequence ID" value="SUB75470.1"/>
    <property type="molecule type" value="Genomic_DNA"/>
</dbReference>
<keyword evidence="4 7" id="KW-0964">Secreted</keyword>
<reference evidence="9 10" key="1">
    <citation type="submission" date="2018-06" db="EMBL/GenBank/DDBJ databases">
        <authorList>
            <consortium name="Pathogen Informatics"/>
            <person name="Doyle S."/>
        </authorList>
    </citation>
    <scope>NUCLEOTIDE SEQUENCE [LARGE SCALE GENOMIC DNA]</scope>
    <source>
        <strain evidence="9 10">NCTC11088</strain>
    </source>
</reference>
<dbReference type="Pfam" id="PF00545">
    <property type="entry name" value="Ribonuclease"/>
    <property type="match status" value="1"/>
</dbReference>
<evidence type="ECO:0000256" key="4">
    <source>
        <dbReference type="ARBA" id="ARBA00022525"/>
    </source>
</evidence>
<evidence type="ECO:0000256" key="7">
    <source>
        <dbReference type="PIRNR" id="PIRNR001013"/>
    </source>
</evidence>
<evidence type="ECO:0000256" key="3">
    <source>
        <dbReference type="ARBA" id="ARBA00022214"/>
    </source>
</evidence>
<evidence type="ECO:0000256" key="5">
    <source>
        <dbReference type="ARBA" id="ARBA00022722"/>
    </source>
</evidence>
<organism evidence="9 10">
    <name type="scientific">Peptoniphilus indolicus</name>
    <dbReference type="NCBI Taxonomy" id="33030"/>
    <lineage>
        <taxon>Bacteria</taxon>
        <taxon>Bacillati</taxon>
        <taxon>Bacillota</taxon>
        <taxon>Tissierellia</taxon>
        <taxon>Tissierellales</taxon>
        <taxon>Peptoniphilaceae</taxon>
        <taxon>Peptoniphilus</taxon>
    </lineage>
</organism>
<keyword evidence="7" id="KW-0255">Endonuclease</keyword>
<proteinExistence type="inferred from homology"/>
<dbReference type="GO" id="GO:0004521">
    <property type="term" value="F:RNA endonuclease activity"/>
    <property type="evidence" value="ECO:0007669"/>
    <property type="project" value="UniProtKB-UniRule"/>
</dbReference>